<comment type="caution">
    <text evidence="4">The sequence shown here is derived from an EMBL/GenBank/DDBJ whole genome shotgun (WGS) entry which is preliminary data.</text>
</comment>
<evidence type="ECO:0000313" key="4">
    <source>
        <dbReference type="EMBL" id="KAK6188454.1"/>
    </source>
</evidence>
<dbReference type="InterPro" id="IPR042183">
    <property type="entry name" value="MmgE/PrpD_sf_1"/>
</dbReference>
<organism evidence="4 5">
    <name type="scientific">Patella caerulea</name>
    <name type="common">Rayed Mediterranean limpet</name>
    <dbReference type="NCBI Taxonomy" id="87958"/>
    <lineage>
        <taxon>Eukaryota</taxon>
        <taxon>Metazoa</taxon>
        <taxon>Spiralia</taxon>
        <taxon>Lophotrochozoa</taxon>
        <taxon>Mollusca</taxon>
        <taxon>Gastropoda</taxon>
        <taxon>Patellogastropoda</taxon>
        <taxon>Patelloidea</taxon>
        <taxon>Patellidae</taxon>
        <taxon>Patella</taxon>
    </lineage>
</organism>
<sequence>MEVVAKELSRNMKSVGKHRRQVAESIRRYASLPDDKTIHGRQYHQGAVAVKENLAPVSVTSWISDIVANTTFDNLSDVTISRSKRMMLDTLGVGILGAKTEISEIVSKCVASGAFDSVHDDKLVKSSLWGVSGKKASPAIAAYINGVNVHAMDFDDTWFPATHPSGPVLPAIIALAETMTGSLEPTTQDLLVAYNVGIEVQGLLLRCSEIAKEIPQRFHPPAVVGVMGSAAASARLLGLGPKKSRHALAIAASFAGAPMANAGTTTKPLHSGKAARFGLEAALLADYGLEGNSDILDMTSGYGAFYDDYNPEEFLINHSGRTEFVLHDQDVAIKRYPAHLGMHWAIDASLGARNKVFPFDEQIHPDQIDTIEILAPKSKYINRPLPSSEHEARHSFQFNVCTALLDGHVTADSYRSSHRLRPQLVNLLKKAEISTPSDNLATFKDMYIGVRIVLKDGTQAISRCDTPYGHWRNPLSQKDLEGKFLTNTSSLHLTKQSEFINQIRNMDKRNRSSNFLSLFQ</sequence>
<dbReference type="PANTHER" id="PTHR16943:SF8">
    <property type="entry name" value="2-METHYLCITRATE DEHYDRATASE"/>
    <property type="match status" value="1"/>
</dbReference>
<protein>
    <recommendedName>
        <fullName evidence="6">MmgE/PrpD family protein</fullName>
    </recommendedName>
</protein>
<dbReference type="Pfam" id="PF19305">
    <property type="entry name" value="MmgE_PrpD_C"/>
    <property type="match status" value="1"/>
</dbReference>
<dbReference type="SUPFAM" id="SSF103378">
    <property type="entry name" value="2-methylcitrate dehydratase PrpD"/>
    <property type="match status" value="1"/>
</dbReference>
<dbReference type="Gene3D" id="3.30.1330.120">
    <property type="entry name" value="2-methylcitrate dehydratase PrpD"/>
    <property type="match status" value="1"/>
</dbReference>
<dbReference type="Proteomes" id="UP001347796">
    <property type="component" value="Unassembled WGS sequence"/>
</dbReference>
<reference evidence="4 5" key="1">
    <citation type="submission" date="2024-01" db="EMBL/GenBank/DDBJ databases">
        <title>The genome of the rayed Mediterranean limpet Patella caerulea (Linnaeus, 1758).</title>
        <authorList>
            <person name="Anh-Thu Weber A."/>
            <person name="Halstead-Nussloch G."/>
        </authorList>
    </citation>
    <scope>NUCLEOTIDE SEQUENCE [LARGE SCALE GENOMIC DNA]</scope>
    <source>
        <strain evidence="4">AATW-2023a</strain>
        <tissue evidence="4">Whole specimen</tissue>
    </source>
</reference>
<dbReference type="AlphaFoldDB" id="A0AAN8PXE5"/>
<keyword evidence="5" id="KW-1185">Reference proteome</keyword>
<proteinExistence type="inferred from homology"/>
<dbReference type="InterPro" id="IPR042188">
    <property type="entry name" value="MmgE/PrpD_sf_2"/>
</dbReference>
<evidence type="ECO:0000313" key="5">
    <source>
        <dbReference type="Proteomes" id="UP001347796"/>
    </source>
</evidence>
<dbReference type="InterPro" id="IPR005656">
    <property type="entry name" value="MmgE_PrpD"/>
</dbReference>
<feature type="domain" description="MmgE/PrpD N-terminal" evidence="2">
    <location>
        <begin position="63"/>
        <end position="310"/>
    </location>
</feature>
<dbReference type="PANTHER" id="PTHR16943">
    <property type="entry name" value="2-METHYLCITRATE DEHYDRATASE-RELATED"/>
    <property type="match status" value="1"/>
</dbReference>
<evidence type="ECO:0000259" key="2">
    <source>
        <dbReference type="Pfam" id="PF03972"/>
    </source>
</evidence>
<evidence type="ECO:0000259" key="3">
    <source>
        <dbReference type="Pfam" id="PF19305"/>
    </source>
</evidence>
<dbReference type="InterPro" id="IPR045337">
    <property type="entry name" value="MmgE_PrpD_C"/>
</dbReference>
<accession>A0AAN8PXE5</accession>
<dbReference type="GO" id="GO:0016829">
    <property type="term" value="F:lyase activity"/>
    <property type="evidence" value="ECO:0007669"/>
    <property type="project" value="InterPro"/>
</dbReference>
<evidence type="ECO:0000256" key="1">
    <source>
        <dbReference type="ARBA" id="ARBA00006174"/>
    </source>
</evidence>
<comment type="similarity">
    <text evidence="1">Belongs to the PrpD family.</text>
</comment>
<gene>
    <name evidence="4" type="ORF">SNE40_004623</name>
</gene>
<dbReference type="EMBL" id="JAZGQO010000003">
    <property type="protein sequence ID" value="KAK6188454.1"/>
    <property type="molecule type" value="Genomic_DNA"/>
</dbReference>
<feature type="domain" description="MmgE/PrpD C-terminal" evidence="3">
    <location>
        <begin position="336"/>
        <end position="504"/>
    </location>
</feature>
<dbReference type="Pfam" id="PF03972">
    <property type="entry name" value="MmgE_PrpD_N"/>
    <property type="match status" value="1"/>
</dbReference>
<name>A0AAN8PXE5_PATCE</name>
<dbReference type="InterPro" id="IPR036148">
    <property type="entry name" value="MmgE/PrpD_sf"/>
</dbReference>
<dbReference type="InterPro" id="IPR045336">
    <property type="entry name" value="MmgE_PrpD_N"/>
</dbReference>
<dbReference type="FunFam" id="1.10.4100.10:FF:000002">
    <property type="entry name" value="Aconitate decarboxylase 1"/>
    <property type="match status" value="1"/>
</dbReference>
<evidence type="ECO:0008006" key="6">
    <source>
        <dbReference type="Google" id="ProtNLM"/>
    </source>
</evidence>
<dbReference type="Gene3D" id="1.10.4100.10">
    <property type="entry name" value="2-methylcitrate dehydratase PrpD"/>
    <property type="match status" value="1"/>
</dbReference>